<evidence type="ECO:0000256" key="2">
    <source>
        <dbReference type="ARBA" id="ARBA00006779"/>
    </source>
</evidence>
<feature type="transmembrane region" description="Helical" evidence="7">
    <location>
        <begin position="46"/>
        <end position="69"/>
    </location>
</feature>
<gene>
    <name evidence="9" type="ORF">AMSG_08073</name>
</gene>
<dbReference type="AlphaFoldDB" id="A0A0L0DJC7"/>
<dbReference type="RefSeq" id="XP_013755303.1">
    <property type="nucleotide sequence ID" value="XM_013899849.1"/>
</dbReference>
<protein>
    <recommendedName>
        <fullName evidence="8">THH1/TOM1/TOM3 domain-containing protein</fullName>
    </recommendedName>
</protein>
<dbReference type="Proteomes" id="UP000054408">
    <property type="component" value="Unassembled WGS sequence"/>
</dbReference>
<accession>A0A0L0DJC7</accession>
<dbReference type="Pfam" id="PF06454">
    <property type="entry name" value="THH1_TOM1-3_dom"/>
    <property type="match status" value="1"/>
</dbReference>
<keyword evidence="3 7" id="KW-0812">Transmembrane</keyword>
<feature type="transmembrane region" description="Helical" evidence="7">
    <location>
        <begin position="81"/>
        <end position="104"/>
    </location>
</feature>
<dbReference type="GeneID" id="25566844"/>
<evidence type="ECO:0000259" key="8">
    <source>
        <dbReference type="Pfam" id="PF06454"/>
    </source>
</evidence>
<feature type="domain" description="THH1/TOM1/TOM3" evidence="8">
    <location>
        <begin position="14"/>
        <end position="254"/>
    </location>
</feature>
<evidence type="ECO:0000256" key="6">
    <source>
        <dbReference type="SAM" id="MobiDB-lite"/>
    </source>
</evidence>
<dbReference type="OMA" id="IVLFIWV"/>
<evidence type="ECO:0000256" key="5">
    <source>
        <dbReference type="ARBA" id="ARBA00023136"/>
    </source>
</evidence>
<dbReference type="InterPro" id="IPR009457">
    <property type="entry name" value="THH1/TOM1/TOM3_dom"/>
</dbReference>
<feature type="transmembrane region" description="Helical" evidence="7">
    <location>
        <begin position="116"/>
        <end position="140"/>
    </location>
</feature>
<reference evidence="9 10" key="1">
    <citation type="submission" date="2010-05" db="EMBL/GenBank/DDBJ databases">
        <title>The Genome Sequence of Thecamonas trahens ATCC 50062.</title>
        <authorList>
            <consortium name="The Broad Institute Genome Sequencing Platform"/>
            <person name="Russ C."/>
            <person name="Cuomo C."/>
            <person name="Shea T."/>
            <person name="Young S.K."/>
            <person name="Zeng Q."/>
            <person name="Koehrsen M."/>
            <person name="Haas B."/>
            <person name="Borodovsky M."/>
            <person name="Guigo R."/>
            <person name="Alvarado L."/>
            <person name="Berlin A."/>
            <person name="Bochicchio J."/>
            <person name="Borenstein D."/>
            <person name="Chapman S."/>
            <person name="Chen Z."/>
            <person name="Freedman E."/>
            <person name="Gellesch M."/>
            <person name="Goldberg J."/>
            <person name="Griggs A."/>
            <person name="Gujja S."/>
            <person name="Heilman E."/>
            <person name="Heiman D."/>
            <person name="Hepburn T."/>
            <person name="Howarth C."/>
            <person name="Jen D."/>
            <person name="Larson L."/>
            <person name="Mehta T."/>
            <person name="Park D."/>
            <person name="Pearson M."/>
            <person name="Roberts A."/>
            <person name="Saif S."/>
            <person name="Shenoy N."/>
            <person name="Sisk P."/>
            <person name="Stolte C."/>
            <person name="Sykes S."/>
            <person name="Thomson T."/>
            <person name="Walk T."/>
            <person name="White J."/>
            <person name="Yandava C."/>
            <person name="Burger G."/>
            <person name="Gray M.W."/>
            <person name="Holland P.W.H."/>
            <person name="King N."/>
            <person name="Lang F.B.F."/>
            <person name="Roger A.J."/>
            <person name="Ruiz-Trillo I."/>
            <person name="Lander E."/>
            <person name="Nusbaum C."/>
        </authorList>
    </citation>
    <scope>NUCLEOTIDE SEQUENCE [LARGE SCALE GENOMIC DNA]</scope>
    <source>
        <strain evidence="9 10">ATCC 50062</strain>
    </source>
</reference>
<comment type="subcellular location">
    <subcellularLocation>
        <location evidence="1">Endomembrane system</location>
        <topology evidence="1">Multi-pass membrane protein</topology>
    </subcellularLocation>
</comment>
<organism evidence="9 10">
    <name type="scientific">Thecamonas trahens ATCC 50062</name>
    <dbReference type="NCBI Taxonomy" id="461836"/>
    <lineage>
        <taxon>Eukaryota</taxon>
        <taxon>Apusozoa</taxon>
        <taxon>Apusomonadida</taxon>
        <taxon>Apusomonadidae</taxon>
        <taxon>Thecamonas</taxon>
    </lineage>
</organism>
<keyword evidence="10" id="KW-1185">Reference proteome</keyword>
<feature type="transmembrane region" description="Helical" evidence="7">
    <location>
        <begin position="12"/>
        <end position="34"/>
    </location>
</feature>
<evidence type="ECO:0000256" key="1">
    <source>
        <dbReference type="ARBA" id="ARBA00004127"/>
    </source>
</evidence>
<name>A0A0L0DJC7_THETB</name>
<evidence type="ECO:0000313" key="10">
    <source>
        <dbReference type="Proteomes" id="UP000054408"/>
    </source>
</evidence>
<dbReference type="GO" id="GO:0012505">
    <property type="term" value="C:endomembrane system"/>
    <property type="evidence" value="ECO:0007669"/>
    <property type="project" value="UniProtKB-SubCell"/>
</dbReference>
<dbReference type="InterPro" id="IPR040226">
    <property type="entry name" value="THH1/TOM1/TOM3"/>
</dbReference>
<dbReference type="PANTHER" id="PTHR31142:SF3">
    <property type="entry name" value="THH1_TOM1_TOM3 DOMAIN-CONTAINING PROTEIN"/>
    <property type="match status" value="1"/>
</dbReference>
<dbReference type="OrthoDB" id="17244at2759"/>
<comment type="similarity">
    <text evidence="2">Belongs to the plant tobamovirus multiplication TOM1 protein family.</text>
</comment>
<dbReference type="EMBL" id="GL349473">
    <property type="protein sequence ID" value="KNC52509.1"/>
    <property type="molecule type" value="Genomic_DNA"/>
</dbReference>
<sequence length="310" mass="34927">MHNHRQLRWHWAVVSAVLVVVYSVVGVFGGLCFAKQMKQRGHLWQRLFYLFLMLGCGGRVVYFGILEYITVADARIPTSLLFVANTVSPFLFFSAFLILLFLLVEIYHGELRHARLFVTLNVMMYATYGACVITNCIIARNDGYNEDRRSTKLENAVIVSSASMYLITAACFAVYGARLRVVIRKLALNKIRTQLLFKITSIATVVTVFFVIRSGFVLYAMIHQHVNLDWWFVGLYYIILEATPMVCMLYILRRHSLSNPGYESSSGKLIVNQREKHPAHAPGPSVSQPLPARPPASSAAARLSTGSVEK</sequence>
<feature type="compositionally biased region" description="Low complexity" evidence="6">
    <location>
        <begin position="295"/>
        <end position="304"/>
    </location>
</feature>
<feature type="region of interest" description="Disordered" evidence="6">
    <location>
        <begin position="273"/>
        <end position="310"/>
    </location>
</feature>
<evidence type="ECO:0000313" key="9">
    <source>
        <dbReference type="EMBL" id="KNC52509.1"/>
    </source>
</evidence>
<proteinExistence type="inferred from homology"/>
<feature type="transmembrane region" description="Helical" evidence="7">
    <location>
        <begin position="195"/>
        <end position="222"/>
    </location>
</feature>
<feature type="transmembrane region" description="Helical" evidence="7">
    <location>
        <begin position="234"/>
        <end position="252"/>
    </location>
</feature>
<keyword evidence="5 7" id="KW-0472">Membrane</keyword>
<evidence type="ECO:0000256" key="4">
    <source>
        <dbReference type="ARBA" id="ARBA00022989"/>
    </source>
</evidence>
<evidence type="ECO:0000256" key="3">
    <source>
        <dbReference type="ARBA" id="ARBA00022692"/>
    </source>
</evidence>
<dbReference type="PANTHER" id="PTHR31142">
    <property type="entry name" value="TOBAMOVIRUS MULTIPLICATION PROTEIN 1-LIKE ISOFORM X1"/>
    <property type="match status" value="1"/>
</dbReference>
<feature type="transmembrane region" description="Helical" evidence="7">
    <location>
        <begin position="156"/>
        <end position="175"/>
    </location>
</feature>
<keyword evidence="4 7" id="KW-1133">Transmembrane helix</keyword>
<evidence type="ECO:0000256" key="7">
    <source>
        <dbReference type="SAM" id="Phobius"/>
    </source>
</evidence>